<keyword evidence="2" id="KW-1185">Reference proteome</keyword>
<organism evidence="1 2">
    <name type="scientific">Ilex paraguariensis</name>
    <name type="common">yerba mate</name>
    <dbReference type="NCBI Taxonomy" id="185542"/>
    <lineage>
        <taxon>Eukaryota</taxon>
        <taxon>Viridiplantae</taxon>
        <taxon>Streptophyta</taxon>
        <taxon>Embryophyta</taxon>
        <taxon>Tracheophyta</taxon>
        <taxon>Spermatophyta</taxon>
        <taxon>Magnoliopsida</taxon>
        <taxon>eudicotyledons</taxon>
        <taxon>Gunneridae</taxon>
        <taxon>Pentapetalae</taxon>
        <taxon>asterids</taxon>
        <taxon>campanulids</taxon>
        <taxon>Aquifoliales</taxon>
        <taxon>Aquifoliaceae</taxon>
        <taxon>Ilex</taxon>
    </lineage>
</organism>
<dbReference type="AlphaFoldDB" id="A0ABC8V277"/>
<protein>
    <submittedName>
        <fullName evidence="1">Uncharacterized protein</fullName>
    </submittedName>
</protein>
<gene>
    <name evidence="1" type="ORF">ILEXP_LOCUS58002</name>
</gene>
<evidence type="ECO:0000313" key="1">
    <source>
        <dbReference type="EMBL" id="CAK9187451.1"/>
    </source>
</evidence>
<evidence type="ECO:0000313" key="2">
    <source>
        <dbReference type="Proteomes" id="UP001642360"/>
    </source>
</evidence>
<comment type="caution">
    <text evidence="1">The sequence shown here is derived from an EMBL/GenBank/DDBJ whole genome shotgun (WGS) entry which is preliminary data.</text>
</comment>
<feature type="non-terminal residue" evidence="1">
    <location>
        <position position="1"/>
    </location>
</feature>
<sequence>LMDSAHARTDLEDVVVISVRHLTGVIRTNNVSIASVIQRVLPACSVIKRLAIVSVYWASEVPNAISALEVSWGRCHIVHLRRMFQ</sequence>
<name>A0ABC8V277_9AQUA</name>
<dbReference type="EMBL" id="CAUOFW020009979">
    <property type="protein sequence ID" value="CAK9187451.1"/>
    <property type="molecule type" value="Genomic_DNA"/>
</dbReference>
<proteinExistence type="predicted"/>
<accession>A0ABC8V277</accession>
<reference evidence="1 2" key="1">
    <citation type="submission" date="2024-02" db="EMBL/GenBank/DDBJ databases">
        <authorList>
            <person name="Vignale AGUSTIN F."/>
            <person name="Sosa J E."/>
            <person name="Modenutti C."/>
        </authorList>
    </citation>
    <scope>NUCLEOTIDE SEQUENCE [LARGE SCALE GENOMIC DNA]</scope>
</reference>
<dbReference type="Proteomes" id="UP001642360">
    <property type="component" value="Unassembled WGS sequence"/>
</dbReference>